<dbReference type="PANTHER" id="PTHR45856">
    <property type="entry name" value="ALPHA/BETA-HYDROLASES SUPERFAMILY PROTEIN"/>
    <property type="match status" value="1"/>
</dbReference>
<evidence type="ECO:0000256" key="3">
    <source>
        <dbReference type="ARBA" id="ARBA00047591"/>
    </source>
</evidence>
<keyword evidence="7" id="KW-1185">Reference proteome</keyword>
<name>M5FNF2_DACPD</name>
<dbReference type="GO" id="GO:0016787">
    <property type="term" value="F:hydrolase activity"/>
    <property type="evidence" value="ECO:0007669"/>
    <property type="project" value="UniProtKB-KW"/>
</dbReference>
<evidence type="ECO:0000256" key="1">
    <source>
        <dbReference type="ARBA" id="ARBA00023157"/>
    </source>
</evidence>
<dbReference type="OMA" id="HACERYW"/>
<dbReference type="Pfam" id="PF01764">
    <property type="entry name" value="Lipase_3"/>
    <property type="match status" value="1"/>
</dbReference>
<sequence length="460" mass="49522">MSSLFAPIQNLVKHAFCLMGENEPPLPSRADLARAKQAILARHVEQLHQPRLLCALALGNESEDRKSSSIEETKSKSMKDLVGIGVLATTMREMAVLLSQWTGECGLQVEQAKAAYAASAFIHSAVELSTTAETSPEEIHWPITRLALMQSTAMYLRNLDRVKLAIAASDEGASEALKESQKGIGELARSWGLEFMVLCDLVDDHPLSHWYWDGPFCGAFYPSFPTFSSSTPFILLAFKGTTPTNVGEWLVDLDFAAAVPAASAGEGEGVCFGAPVSKGVSQALFEPYDIAKKKVPFDLIIEGLRDLACALGGGIRNPVPVYVTGHSLGASYATLFYAEALRRPPNKEPFVLVDLHTFGAPRVGLSQFGLSLCSLVASRNVHTWRIANTGDLVTSVPPVVNDAGQEFEHMDCGLRVEKGKPSMKLESELGKGAEACARGGVIDHACERYWEALGSAAGRG</sequence>
<dbReference type="GO" id="GO:0006629">
    <property type="term" value="P:lipid metabolic process"/>
    <property type="evidence" value="ECO:0007669"/>
    <property type="project" value="InterPro"/>
</dbReference>
<gene>
    <name evidence="6" type="ORF">DACRYDRAFT_119457</name>
</gene>
<reference evidence="6 7" key="1">
    <citation type="journal article" date="2012" name="Science">
        <title>The Paleozoic origin of enzymatic lignin decomposition reconstructed from 31 fungal genomes.</title>
        <authorList>
            <person name="Floudas D."/>
            <person name="Binder M."/>
            <person name="Riley R."/>
            <person name="Barry K."/>
            <person name="Blanchette R.A."/>
            <person name="Henrissat B."/>
            <person name="Martinez A.T."/>
            <person name="Otillar R."/>
            <person name="Spatafora J.W."/>
            <person name="Yadav J.S."/>
            <person name="Aerts A."/>
            <person name="Benoit I."/>
            <person name="Boyd A."/>
            <person name="Carlson A."/>
            <person name="Copeland A."/>
            <person name="Coutinho P.M."/>
            <person name="de Vries R.P."/>
            <person name="Ferreira P."/>
            <person name="Findley K."/>
            <person name="Foster B."/>
            <person name="Gaskell J."/>
            <person name="Glotzer D."/>
            <person name="Gorecki P."/>
            <person name="Heitman J."/>
            <person name="Hesse C."/>
            <person name="Hori C."/>
            <person name="Igarashi K."/>
            <person name="Jurgens J.A."/>
            <person name="Kallen N."/>
            <person name="Kersten P."/>
            <person name="Kohler A."/>
            <person name="Kuees U."/>
            <person name="Kumar T.K.A."/>
            <person name="Kuo A."/>
            <person name="LaButti K."/>
            <person name="Larrondo L.F."/>
            <person name="Lindquist E."/>
            <person name="Ling A."/>
            <person name="Lombard V."/>
            <person name="Lucas S."/>
            <person name="Lundell T."/>
            <person name="Martin R."/>
            <person name="McLaughlin D.J."/>
            <person name="Morgenstern I."/>
            <person name="Morin E."/>
            <person name="Murat C."/>
            <person name="Nagy L.G."/>
            <person name="Nolan M."/>
            <person name="Ohm R.A."/>
            <person name="Patyshakuliyeva A."/>
            <person name="Rokas A."/>
            <person name="Ruiz-Duenas F.J."/>
            <person name="Sabat G."/>
            <person name="Salamov A."/>
            <person name="Samejima M."/>
            <person name="Schmutz J."/>
            <person name="Slot J.C."/>
            <person name="St John F."/>
            <person name="Stenlid J."/>
            <person name="Sun H."/>
            <person name="Sun S."/>
            <person name="Syed K."/>
            <person name="Tsang A."/>
            <person name="Wiebenga A."/>
            <person name="Young D."/>
            <person name="Pisabarro A."/>
            <person name="Eastwood D.C."/>
            <person name="Martin F."/>
            <person name="Cullen D."/>
            <person name="Grigoriev I.V."/>
            <person name="Hibbett D.S."/>
        </authorList>
    </citation>
    <scope>NUCLEOTIDE SEQUENCE [LARGE SCALE GENOMIC DNA]</scope>
    <source>
        <strain evidence="6 7">DJM-731 SS1</strain>
    </source>
</reference>
<dbReference type="InterPro" id="IPR029058">
    <property type="entry name" value="AB_hydrolase_fold"/>
</dbReference>
<feature type="domain" description="Fungal lipase-type" evidence="5">
    <location>
        <begin position="236"/>
        <end position="399"/>
    </location>
</feature>
<evidence type="ECO:0000256" key="2">
    <source>
        <dbReference type="ARBA" id="ARBA00043996"/>
    </source>
</evidence>
<evidence type="ECO:0000256" key="4">
    <source>
        <dbReference type="ARBA" id="ARBA00048461"/>
    </source>
</evidence>
<dbReference type="AlphaFoldDB" id="M5FNF2"/>
<proteinExistence type="inferred from homology"/>
<keyword evidence="1" id="KW-1015">Disulfide bond</keyword>
<dbReference type="InterPro" id="IPR051218">
    <property type="entry name" value="Sec_MonoDiacylglyc_Lipase"/>
</dbReference>
<dbReference type="PANTHER" id="PTHR45856:SF24">
    <property type="entry name" value="FUNGAL LIPASE-LIKE DOMAIN-CONTAINING PROTEIN"/>
    <property type="match status" value="1"/>
</dbReference>
<evidence type="ECO:0000259" key="5">
    <source>
        <dbReference type="Pfam" id="PF01764"/>
    </source>
</evidence>
<keyword evidence="6" id="KW-0378">Hydrolase</keyword>
<dbReference type="InterPro" id="IPR002921">
    <property type="entry name" value="Fungal_lipase-type"/>
</dbReference>
<accession>M5FNF2</accession>
<protein>
    <submittedName>
        <fullName evidence="6">Alpha/beta-hydrolase</fullName>
    </submittedName>
</protein>
<comment type="similarity">
    <text evidence="2">Belongs to the AB hydrolase superfamily. Lipase family. Class 3 subfamily.</text>
</comment>
<dbReference type="EMBL" id="JH795877">
    <property type="protein sequence ID" value="EJT97340.1"/>
    <property type="molecule type" value="Genomic_DNA"/>
</dbReference>
<comment type="catalytic activity">
    <reaction evidence="4">
        <text>a monoacylglycerol + H2O = glycerol + a fatty acid + H(+)</text>
        <dbReference type="Rhea" id="RHEA:15245"/>
        <dbReference type="ChEBI" id="CHEBI:15377"/>
        <dbReference type="ChEBI" id="CHEBI:15378"/>
        <dbReference type="ChEBI" id="CHEBI:17408"/>
        <dbReference type="ChEBI" id="CHEBI:17754"/>
        <dbReference type="ChEBI" id="CHEBI:28868"/>
    </reaction>
</comment>
<evidence type="ECO:0000313" key="7">
    <source>
        <dbReference type="Proteomes" id="UP000030653"/>
    </source>
</evidence>
<comment type="catalytic activity">
    <reaction evidence="3">
        <text>a diacylglycerol + H2O = a monoacylglycerol + a fatty acid + H(+)</text>
        <dbReference type="Rhea" id="RHEA:32731"/>
        <dbReference type="ChEBI" id="CHEBI:15377"/>
        <dbReference type="ChEBI" id="CHEBI:15378"/>
        <dbReference type="ChEBI" id="CHEBI:17408"/>
        <dbReference type="ChEBI" id="CHEBI:18035"/>
        <dbReference type="ChEBI" id="CHEBI:28868"/>
    </reaction>
</comment>
<dbReference type="SUPFAM" id="SSF53474">
    <property type="entry name" value="alpha/beta-Hydrolases"/>
    <property type="match status" value="1"/>
</dbReference>
<dbReference type="RefSeq" id="XP_040624238.1">
    <property type="nucleotide sequence ID" value="XM_040770795.1"/>
</dbReference>
<dbReference type="HOGENOM" id="CLU_035620_0_0_1"/>
<dbReference type="STRING" id="1858805.M5FNF2"/>
<dbReference type="GeneID" id="63685857"/>
<dbReference type="Gene3D" id="3.40.50.1820">
    <property type="entry name" value="alpha/beta hydrolase"/>
    <property type="match status" value="1"/>
</dbReference>
<evidence type="ECO:0000313" key="6">
    <source>
        <dbReference type="EMBL" id="EJT97340.1"/>
    </source>
</evidence>
<organism evidence="6 7">
    <name type="scientific">Dacryopinax primogenitus (strain DJM 731)</name>
    <name type="common">Brown rot fungus</name>
    <dbReference type="NCBI Taxonomy" id="1858805"/>
    <lineage>
        <taxon>Eukaryota</taxon>
        <taxon>Fungi</taxon>
        <taxon>Dikarya</taxon>
        <taxon>Basidiomycota</taxon>
        <taxon>Agaricomycotina</taxon>
        <taxon>Dacrymycetes</taxon>
        <taxon>Dacrymycetales</taxon>
        <taxon>Dacrymycetaceae</taxon>
        <taxon>Dacryopinax</taxon>
    </lineage>
</organism>
<dbReference type="Proteomes" id="UP000030653">
    <property type="component" value="Unassembled WGS sequence"/>
</dbReference>
<dbReference type="OrthoDB" id="426718at2759"/>
<dbReference type="CDD" id="cd00519">
    <property type="entry name" value="Lipase_3"/>
    <property type="match status" value="1"/>
</dbReference>